<dbReference type="Proteomes" id="UP000299102">
    <property type="component" value="Unassembled WGS sequence"/>
</dbReference>
<feature type="region of interest" description="Disordered" evidence="1">
    <location>
        <begin position="1"/>
        <end position="20"/>
    </location>
</feature>
<dbReference type="EMBL" id="BGZK01000245">
    <property type="protein sequence ID" value="GBP31357.1"/>
    <property type="molecule type" value="Genomic_DNA"/>
</dbReference>
<evidence type="ECO:0000256" key="1">
    <source>
        <dbReference type="SAM" id="MobiDB-lite"/>
    </source>
</evidence>
<dbReference type="AlphaFoldDB" id="A0A4C1UZB6"/>
<keyword evidence="3" id="KW-1185">Reference proteome</keyword>
<comment type="caution">
    <text evidence="2">The sequence shown here is derived from an EMBL/GenBank/DDBJ whole genome shotgun (WGS) entry which is preliminary data.</text>
</comment>
<reference evidence="2 3" key="1">
    <citation type="journal article" date="2019" name="Commun. Biol.">
        <title>The bagworm genome reveals a unique fibroin gene that provides high tensile strength.</title>
        <authorList>
            <person name="Kono N."/>
            <person name="Nakamura H."/>
            <person name="Ohtoshi R."/>
            <person name="Tomita M."/>
            <person name="Numata K."/>
            <person name="Arakawa K."/>
        </authorList>
    </citation>
    <scope>NUCLEOTIDE SEQUENCE [LARGE SCALE GENOMIC DNA]</scope>
</reference>
<feature type="region of interest" description="Disordered" evidence="1">
    <location>
        <begin position="30"/>
        <end position="60"/>
    </location>
</feature>
<protein>
    <submittedName>
        <fullName evidence="2">Uncharacterized protein</fullName>
    </submittedName>
</protein>
<feature type="region of interest" description="Disordered" evidence="1">
    <location>
        <begin position="199"/>
        <end position="228"/>
    </location>
</feature>
<gene>
    <name evidence="2" type="ORF">EVAR_13476_1</name>
</gene>
<organism evidence="2 3">
    <name type="scientific">Eumeta variegata</name>
    <name type="common">Bagworm moth</name>
    <name type="synonym">Eumeta japonica</name>
    <dbReference type="NCBI Taxonomy" id="151549"/>
    <lineage>
        <taxon>Eukaryota</taxon>
        <taxon>Metazoa</taxon>
        <taxon>Ecdysozoa</taxon>
        <taxon>Arthropoda</taxon>
        <taxon>Hexapoda</taxon>
        <taxon>Insecta</taxon>
        <taxon>Pterygota</taxon>
        <taxon>Neoptera</taxon>
        <taxon>Endopterygota</taxon>
        <taxon>Lepidoptera</taxon>
        <taxon>Glossata</taxon>
        <taxon>Ditrysia</taxon>
        <taxon>Tineoidea</taxon>
        <taxon>Psychidae</taxon>
        <taxon>Oiketicinae</taxon>
        <taxon>Eumeta</taxon>
    </lineage>
</organism>
<name>A0A4C1UZB6_EUMVA</name>
<sequence>MHTRSPVASHAVSTRLQRRSGTLAIRHARRDVNKNRGKNKFKSEGARRRNAVRHSPPQTRDDVIRPRRVVVRTPTTDYTEAVDLRARRSSKRAKSSRDKRLERYFYSRKVGRVKGARCDNGRRRDPELLIDTVRKWQSGEEMRILRASDAVLAVRPEFIIRQGSVECCVLIHTDISREFIASRSRSGEGEFLRETVNGHRSTPARMRHPRKNERVRGGRGDAPRNGIVTTSRDARAPVRLATMAGAFVCSN</sequence>
<evidence type="ECO:0000313" key="2">
    <source>
        <dbReference type="EMBL" id="GBP31357.1"/>
    </source>
</evidence>
<proteinExistence type="predicted"/>
<evidence type="ECO:0000313" key="3">
    <source>
        <dbReference type="Proteomes" id="UP000299102"/>
    </source>
</evidence>
<accession>A0A4C1UZB6</accession>
<feature type="compositionally biased region" description="Basic and acidic residues" evidence="1">
    <location>
        <begin position="212"/>
        <end position="222"/>
    </location>
</feature>